<proteinExistence type="predicted"/>
<accession>A0A0A9EG74</accession>
<protein>
    <submittedName>
        <fullName evidence="1">Uncharacterized protein</fullName>
    </submittedName>
</protein>
<evidence type="ECO:0000313" key="1">
    <source>
        <dbReference type="EMBL" id="JAD96875.1"/>
    </source>
</evidence>
<dbReference type="EMBL" id="GBRH01201020">
    <property type="protein sequence ID" value="JAD96875.1"/>
    <property type="molecule type" value="Transcribed_RNA"/>
</dbReference>
<organism evidence="1">
    <name type="scientific">Arundo donax</name>
    <name type="common">Giant reed</name>
    <name type="synonym">Donax arundinaceus</name>
    <dbReference type="NCBI Taxonomy" id="35708"/>
    <lineage>
        <taxon>Eukaryota</taxon>
        <taxon>Viridiplantae</taxon>
        <taxon>Streptophyta</taxon>
        <taxon>Embryophyta</taxon>
        <taxon>Tracheophyta</taxon>
        <taxon>Spermatophyta</taxon>
        <taxon>Magnoliopsida</taxon>
        <taxon>Liliopsida</taxon>
        <taxon>Poales</taxon>
        <taxon>Poaceae</taxon>
        <taxon>PACMAD clade</taxon>
        <taxon>Arundinoideae</taxon>
        <taxon>Arundineae</taxon>
        <taxon>Arundo</taxon>
    </lineage>
</organism>
<dbReference type="AlphaFoldDB" id="A0A0A9EG74"/>
<reference evidence="1" key="2">
    <citation type="journal article" date="2015" name="Data Brief">
        <title>Shoot transcriptome of the giant reed, Arundo donax.</title>
        <authorList>
            <person name="Barrero R.A."/>
            <person name="Guerrero F.D."/>
            <person name="Moolhuijzen P."/>
            <person name="Goolsby J.A."/>
            <person name="Tidwell J."/>
            <person name="Bellgard S.E."/>
            <person name="Bellgard M.I."/>
        </authorList>
    </citation>
    <scope>NUCLEOTIDE SEQUENCE</scope>
    <source>
        <tissue evidence="1">Shoot tissue taken approximately 20 cm above the soil surface</tissue>
    </source>
</reference>
<sequence length="65" mass="7803">MELLEKCAVTCNNYVKSIQYIRSLLFVPMQYHRLNLCFTKNFCIDGYVLLDICRLMDYKIHITCF</sequence>
<reference evidence="1" key="1">
    <citation type="submission" date="2014-09" db="EMBL/GenBank/DDBJ databases">
        <authorList>
            <person name="Magalhaes I.L.F."/>
            <person name="Oliveira U."/>
            <person name="Santos F.R."/>
            <person name="Vidigal T.H.D.A."/>
            <person name="Brescovit A.D."/>
            <person name="Santos A.J."/>
        </authorList>
    </citation>
    <scope>NUCLEOTIDE SEQUENCE</scope>
    <source>
        <tissue evidence="1">Shoot tissue taken approximately 20 cm above the soil surface</tissue>
    </source>
</reference>
<name>A0A0A9EG74_ARUDO</name>